<dbReference type="Pfam" id="PF24626">
    <property type="entry name" value="SH3_Tf2-1"/>
    <property type="match status" value="1"/>
</dbReference>
<feature type="domain" description="Tf2-1-like SH3-like" evidence="1">
    <location>
        <begin position="42"/>
        <end position="93"/>
    </location>
</feature>
<keyword evidence="3" id="KW-1185">Reference proteome</keyword>
<dbReference type="Proteomes" id="UP000325315">
    <property type="component" value="Unassembled WGS sequence"/>
</dbReference>
<accession>A0A5B6WZP4</accession>
<dbReference type="EMBL" id="SMMG02000001">
    <property type="protein sequence ID" value="KAA3486943.1"/>
    <property type="molecule type" value="Genomic_DNA"/>
</dbReference>
<sequence>MEAIYLIMKQKKKILIIQDCLKTALDRRKSYVDLKEKTLSFKLATRKRKLNPRLIGPYEILERKRTIAYRLAILPELEKIYKIFHVSMLRRYRSDLSHVISPDGIELQPNLTYSEKPVKIFAQEGGSSESVMKSSRYRRGYMGAGQNYEIPIALSFLK</sequence>
<comment type="caution">
    <text evidence="2">The sequence shown here is derived from an EMBL/GenBank/DDBJ whole genome shotgun (WGS) entry which is preliminary data.</text>
</comment>
<evidence type="ECO:0000313" key="3">
    <source>
        <dbReference type="Proteomes" id="UP000325315"/>
    </source>
</evidence>
<gene>
    <name evidence="2" type="ORF">EPI10_030805</name>
</gene>
<dbReference type="PANTHER" id="PTHR46148:SF44">
    <property type="entry name" value="GAG-POL POLYPROTEIN"/>
    <property type="match status" value="1"/>
</dbReference>
<dbReference type="AlphaFoldDB" id="A0A5B6WZP4"/>
<organism evidence="2 3">
    <name type="scientific">Gossypium australe</name>
    <dbReference type="NCBI Taxonomy" id="47621"/>
    <lineage>
        <taxon>Eukaryota</taxon>
        <taxon>Viridiplantae</taxon>
        <taxon>Streptophyta</taxon>
        <taxon>Embryophyta</taxon>
        <taxon>Tracheophyta</taxon>
        <taxon>Spermatophyta</taxon>
        <taxon>Magnoliopsida</taxon>
        <taxon>eudicotyledons</taxon>
        <taxon>Gunneridae</taxon>
        <taxon>Pentapetalae</taxon>
        <taxon>rosids</taxon>
        <taxon>malvids</taxon>
        <taxon>Malvales</taxon>
        <taxon>Malvaceae</taxon>
        <taxon>Malvoideae</taxon>
        <taxon>Gossypium</taxon>
    </lineage>
</organism>
<evidence type="ECO:0000259" key="1">
    <source>
        <dbReference type="Pfam" id="PF24626"/>
    </source>
</evidence>
<dbReference type="InterPro" id="IPR056924">
    <property type="entry name" value="SH3_Tf2-1"/>
</dbReference>
<name>A0A5B6WZP4_9ROSI</name>
<reference evidence="3" key="1">
    <citation type="journal article" date="2019" name="Plant Biotechnol. J.">
        <title>Genome sequencing of the Australian wild diploid species Gossypium australe highlights disease resistance and delayed gland morphogenesis.</title>
        <authorList>
            <person name="Cai Y."/>
            <person name="Cai X."/>
            <person name="Wang Q."/>
            <person name="Wang P."/>
            <person name="Zhang Y."/>
            <person name="Cai C."/>
            <person name="Xu Y."/>
            <person name="Wang K."/>
            <person name="Zhou Z."/>
            <person name="Wang C."/>
            <person name="Geng S."/>
            <person name="Li B."/>
            <person name="Dong Q."/>
            <person name="Hou Y."/>
            <person name="Wang H."/>
            <person name="Ai P."/>
            <person name="Liu Z."/>
            <person name="Yi F."/>
            <person name="Sun M."/>
            <person name="An G."/>
            <person name="Cheng J."/>
            <person name="Zhang Y."/>
            <person name="Shi Q."/>
            <person name="Xie Y."/>
            <person name="Shi X."/>
            <person name="Chang Y."/>
            <person name="Huang F."/>
            <person name="Chen Y."/>
            <person name="Hong S."/>
            <person name="Mi L."/>
            <person name="Sun Q."/>
            <person name="Zhang L."/>
            <person name="Zhou B."/>
            <person name="Peng R."/>
            <person name="Zhang X."/>
            <person name="Liu F."/>
        </authorList>
    </citation>
    <scope>NUCLEOTIDE SEQUENCE [LARGE SCALE GENOMIC DNA]</scope>
    <source>
        <strain evidence="3">cv. PA1801</strain>
    </source>
</reference>
<protein>
    <submittedName>
        <fullName evidence="2">Retrotransposable element Tf2</fullName>
    </submittedName>
</protein>
<dbReference type="OrthoDB" id="998764at2759"/>
<evidence type="ECO:0000313" key="2">
    <source>
        <dbReference type="EMBL" id="KAA3486943.1"/>
    </source>
</evidence>
<proteinExistence type="predicted"/>
<dbReference type="PANTHER" id="PTHR46148">
    <property type="entry name" value="CHROMO DOMAIN-CONTAINING PROTEIN"/>
    <property type="match status" value="1"/>
</dbReference>